<dbReference type="Pfam" id="PF07456">
    <property type="entry name" value="Hpre_diP_synt_I"/>
    <property type="match status" value="1"/>
</dbReference>
<protein>
    <submittedName>
        <fullName evidence="2">Heptaprenyl diphosphate synthase</fullName>
    </submittedName>
</protein>
<dbReference type="Gene3D" id="1.10.1760.20">
    <property type="match status" value="1"/>
</dbReference>
<proteinExistence type="predicted"/>
<name>A0A3E4Q2I0_9FIRM</name>
<keyword evidence="1" id="KW-0812">Transmembrane</keyword>
<dbReference type="EMBL" id="QSRA01000001">
    <property type="protein sequence ID" value="RGK86390.1"/>
    <property type="molecule type" value="Genomic_DNA"/>
</dbReference>
<sequence>MYQINPSTKWGEKGMTRSQKISYCAVFTALAMIFSYVEAILPINFGVPGMKLGLANLVIVAGLYYLNEKDVLIISVTRILLMGLLFGNGMSLIYSLTGGMLSYLIMILMKEKTNLSVLVISISGGITHNIGQLIAASLVVSNFHIFYYFPALLIAGTITGLLIGIVSERILKILKPNFFD</sequence>
<feature type="transmembrane region" description="Helical" evidence="1">
    <location>
        <begin position="21"/>
        <end position="43"/>
    </location>
</feature>
<dbReference type="PIRSF" id="PIRSF027391">
    <property type="entry name" value="Hpre_diP_synt_I"/>
    <property type="match status" value="1"/>
</dbReference>
<comment type="caution">
    <text evidence="2">The sequence shown here is derived from an EMBL/GenBank/DDBJ whole genome shotgun (WGS) entry which is preliminary data.</text>
</comment>
<feature type="transmembrane region" description="Helical" evidence="1">
    <location>
        <begin position="116"/>
        <end position="139"/>
    </location>
</feature>
<feature type="transmembrane region" description="Helical" evidence="1">
    <location>
        <begin position="145"/>
        <end position="166"/>
    </location>
</feature>
<dbReference type="InterPro" id="IPR010898">
    <property type="entry name" value="Hpre_diP_synth_I"/>
</dbReference>
<dbReference type="InterPro" id="IPR014535">
    <property type="entry name" value="Hpre_diP_synt_I"/>
</dbReference>
<gene>
    <name evidence="2" type="ORF">DXC93_00765</name>
</gene>
<reference evidence="2 3" key="1">
    <citation type="submission" date="2018-08" db="EMBL/GenBank/DDBJ databases">
        <title>A genome reference for cultivated species of the human gut microbiota.</title>
        <authorList>
            <person name="Zou Y."/>
            <person name="Xue W."/>
            <person name="Luo G."/>
        </authorList>
    </citation>
    <scope>NUCLEOTIDE SEQUENCE [LARGE SCALE GENOMIC DNA]</scope>
    <source>
        <strain evidence="2 3">TF09-3</strain>
    </source>
</reference>
<feature type="transmembrane region" description="Helical" evidence="1">
    <location>
        <begin position="49"/>
        <end position="66"/>
    </location>
</feature>
<keyword evidence="1" id="KW-1133">Transmembrane helix</keyword>
<dbReference type="Proteomes" id="UP000261324">
    <property type="component" value="Unassembled WGS sequence"/>
</dbReference>
<dbReference type="AlphaFoldDB" id="A0A3E4Q2I0"/>
<accession>A0A3E4Q2I0</accession>
<keyword evidence="1" id="KW-0472">Membrane</keyword>
<evidence type="ECO:0000313" key="3">
    <source>
        <dbReference type="Proteomes" id="UP000261324"/>
    </source>
</evidence>
<evidence type="ECO:0000256" key="1">
    <source>
        <dbReference type="SAM" id="Phobius"/>
    </source>
</evidence>
<evidence type="ECO:0000313" key="2">
    <source>
        <dbReference type="EMBL" id="RGK86390.1"/>
    </source>
</evidence>
<organism evidence="2 3">
    <name type="scientific">Dorea formicigenerans</name>
    <dbReference type="NCBI Taxonomy" id="39486"/>
    <lineage>
        <taxon>Bacteria</taxon>
        <taxon>Bacillati</taxon>
        <taxon>Bacillota</taxon>
        <taxon>Clostridia</taxon>
        <taxon>Lachnospirales</taxon>
        <taxon>Lachnospiraceae</taxon>
        <taxon>Dorea</taxon>
    </lineage>
</organism>